<dbReference type="InterPro" id="IPR026452">
    <property type="entry name" value="Surf_glycop_sig_pep"/>
</dbReference>
<proteinExistence type="predicted"/>
<dbReference type="NCBIfam" id="TIGR04207">
    <property type="entry name" value="halo_sig_pep"/>
    <property type="match status" value="1"/>
</dbReference>
<keyword evidence="2" id="KW-1185">Reference proteome</keyword>
<dbReference type="InterPro" id="IPR011050">
    <property type="entry name" value="Pectin_lyase_fold/virulence"/>
</dbReference>
<dbReference type="EMBL" id="JBHSXL010000003">
    <property type="protein sequence ID" value="MFC6891711.1"/>
    <property type="molecule type" value="Genomic_DNA"/>
</dbReference>
<sequence length="783" mass="82204">MTTDERTFRKRSRAVFLAAVMVLSVAALSTGFAGSAAAAEVAVGNSDDLQNKIDAANTGDTLIVKEGTYSGVTITTDGITLKSASDADPTIEGGIYLPSEAEGEPVGSVSGLTVDGFVIQQTTEGSQALDIQTGGSSDNPQRNIKFINNTIKAPNDGYAVFHGGNTKNVTYEKNTFTTVEGATANKLVFIGGERSYGSDRGSTEVNITNNTFSGSTSAIDATPKDGVGLEHEASESKIKNNDFSGILDSVNKSDNVVTIFKNDSVELGENGLSVTSSEALSNQIQPVITFVGSGQTVNINSGDYQESLTINTEVIIRGPYAGVSGDRTDRSDESEATIVGNHDINANSVIVNGVEFEELNKENAVKITGESVTINNSVFDGPSTSDFNSRDGYAVWVEGRNAKISENEFTGFNGGVQLTSDSATVESNVINSDVTGIGQSSGSDAIASYIANNTIDTGVQGISGWNTDDMVITNNTITVNDSEYTERGNFQQERSIDISGDNVSVTNNTIESTETGILVESSATADVTIRRNNVSADEFAVNASEYEHTLDATLNYWNHSEGPNAAAGNGIEGDVTYDPFLTTQPDQLSVDTPSETTEFGHDLTVPADGNAYAVAFPAPVNGTVSEVFGDVDGVVYAHDGNEWQTGSQIADQDVNALDAFVVINEGEEDLHISFEYQSDDGVAPSMTSADLEAGWNYIGAPQSGGSDEAFSASTASVERVVNPMSGPDSVPYDVAGDETLVGSSNVGPFRGYWVFATDDGEIGATVVVDPTQDQEQSALSQSS</sequence>
<dbReference type="Proteomes" id="UP001596296">
    <property type="component" value="Unassembled WGS sequence"/>
</dbReference>
<protein>
    <submittedName>
        <fullName evidence="1">Surface glycoprotein</fullName>
    </submittedName>
</protein>
<evidence type="ECO:0000313" key="2">
    <source>
        <dbReference type="Proteomes" id="UP001596296"/>
    </source>
</evidence>
<dbReference type="AlphaFoldDB" id="A0ABD5UUB7"/>
<reference evidence="1 2" key="1">
    <citation type="journal article" date="2019" name="Int. J. Syst. Evol. Microbiol.">
        <title>The Global Catalogue of Microorganisms (GCM) 10K type strain sequencing project: providing services to taxonomists for standard genome sequencing and annotation.</title>
        <authorList>
            <consortium name="The Broad Institute Genomics Platform"/>
            <consortium name="The Broad Institute Genome Sequencing Center for Infectious Disease"/>
            <person name="Wu L."/>
            <person name="Ma J."/>
        </authorList>
    </citation>
    <scope>NUCLEOTIDE SEQUENCE [LARGE SCALE GENOMIC DNA]</scope>
    <source>
        <strain evidence="1 2">SKJ47</strain>
    </source>
</reference>
<evidence type="ECO:0000313" key="1">
    <source>
        <dbReference type="EMBL" id="MFC6891711.1"/>
    </source>
</evidence>
<dbReference type="InterPro" id="IPR012334">
    <property type="entry name" value="Pectin_lyas_fold"/>
</dbReference>
<accession>A0ABD5UUB7</accession>
<dbReference type="RefSeq" id="WP_379740467.1">
    <property type="nucleotide sequence ID" value="NZ_JBHSVN010000001.1"/>
</dbReference>
<comment type="caution">
    <text evidence="1">The sequence shown here is derived from an EMBL/GenBank/DDBJ whole genome shotgun (WGS) entry which is preliminary data.</text>
</comment>
<dbReference type="SMART" id="SM00710">
    <property type="entry name" value="PbH1"/>
    <property type="match status" value="10"/>
</dbReference>
<dbReference type="InterPro" id="IPR006626">
    <property type="entry name" value="PbH1"/>
</dbReference>
<dbReference type="SUPFAM" id="SSF51126">
    <property type="entry name" value="Pectin lyase-like"/>
    <property type="match status" value="2"/>
</dbReference>
<dbReference type="Gene3D" id="2.160.20.10">
    <property type="entry name" value="Single-stranded right-handed beta-helix, Pectin lyase-like"/>
    <property type="match status" value="2"/>
</dbReference>
<gene>
    <name evidence="1" type="ORF">ACFQE9_03635</name>
</gene>
<name>A0ABD5UUB7_9EURY</name>
<organism evidence="1 2">
    <name type="scientific">Halopenitus salinus</name>
    <dbReference type="NCBI Taxonomy" id="1198295"/>
    <lineage>
        <taxon>Archaea</taxon>
        <taxon>Methanobacteriati</taxon>
        <taxon>Methanobacteriota</taxon>
        <taxon>Stenosarchaea group</taxon>
        <taxon>Halobacteria</taxon>
        <taxon>Halobacteriales</taxon>
        <taxon>Haloferacaceae</taxon>
        <taxon>Halopenitus</taxon>
    </lineage>
</organism>